<reference evidence="8" key="1">
    <citation type="submission" date="2023-10" db="EMBL/GenBank/DDBJ databases">
        <title>Genome assemblies of two species of porcelain crab, Petrolisthes cinctipes and Petrolisthes manimaculis (Anomura: Porcellanidae).</title>
        <authorList>
            <person name="Angst P."/>
        </authorList>
    </citation>
    <scope>NUCLEOTIDE SEQUENCE</scope>
    <source>
        <strain evidence="8">PB745_01</strain>
        <tissue evidence="8">Gill</tissue>
    </source>
</reference>
<feature type="compositionally biased region" description="Basic residues" evidence="6">
    <location>
        <begin position="728"/>
        <end position="757"/>
    </location>
</feature>
<evidence type="ECO:0000259" key="7">
    <source>
        <dbReference type="PROSITE" id="PS50102"/>
    </source>
</evidence>
<dbReference type="CDD" id="cd12416">
    <property type="entry name" value="RRM4_RBM28_like"/>
    <property type="match status" value="1"/>
</dbReference>
<keyword evidence="2" id="KW-0677">Repeat</keyword>
<evidence type="ECO:0000256" key="1">
    <source>
        <dbReference type="ARBA" id="ARBA00004123"/>
    </source>
</evidence>
<feature type="compositionally biased region" description="Acidic residues" evidence="6">
    <location>
        <begin position="289"/>
        <end position="330"/>
    </location>
</feature>
<keyword evidence="3 5" id="KW-0694">RNA-binding</keyword>
<accession>A0AAE1KZN0</accession>
<feature type="compositionally biased region" description="Basic residues" evidence="6">
    <location>
        <begin position="677"/>
        <end position="686"/>
    </location>
</feature>
<dbReference type="InterPro" id="IPR051945">
    <property type="entry name" value="RRM_MRD1_RNA_proc_ribogen"/>
</dbReference>
<dbReference type="GO" id="GO:0003729">
    <property type="term" value="F:mRNA binding"/>
    <property type="evidence" value="ECO:0007669"/>
    <property type="project" value="TreeGrafter"/>
</dbReference>
<evidence type="ECO:0000256" key="4">
    <source>
        <dbReference type="ARBA" id="ARBA00023242"/>
    </source>
</evidence>
<feature type="compositionally biased region" description="Basic and acidic residues" evidence="6">
    <location>
        <begin position="331"/>
        <end position="350"/>
    </location>
</feature>
<proteinExistence type="predicted"/>
<name>A0AAE1KZN0_PETCI</name>
<evidence type="ECO:0000313" key="9">
    <source>
        <dbReference type="Proteomes" id="UP001286313"/>
    </source>
</evidence>
<dbReference type="Pfam" id="PF00076">
    <property type="entry name" value="RRM_1"/>
    <property type="match status" value="4"/>
</dbReference>
<feature type="domain" description="RRM" evidence="7">
    <location>
        <begin position="172"/>
        <end position="249"/>
    </location>
</feature>
<dbReference type="InterPro" id="IPR035979">
    <property type="entry name" value="RBD_domain_sf"/>
</dbReference>
<feature type="compositionally biased region" description="Basic and acidic residues" evidence="6">
    <location>
        <begin position="87"/>
        <end position="112"/>
    </location>
</feature>
<dbReference type="EMBL" id="JAWQEG010000620">
    <property type="protein sequence ID" value="KAK3887650.1"/>
    <property type="molecule type" value="Genomic_DNA"/>
</dbReference>
<evidence type="ECO:0000256" key="5">
    <source>
        <dbReference type="PROSITE-ProRule" id="PRU00176"/>
    </source>
</evidence>
<dbReference type="CDD" id="cd12415">
    <property type="entry name" value="RRM3_RBM28_like"/>
    <property type="match status" value="1"/>
</dbReference>
<comment type="subcellular location">
    <subcellularLocation>
        <location evidence="1">Nucleus</location>
    </subcellularLocation>
</comment>
<dbReference type="GO" id="GO:0005730">
    <property type="term" value="C:nucleolus"/>
    <property type="evidence" value="ECO:0007669"/>
    <property type="project" value="TreeGrafter"/>
</dbReference>
<dbReference type="PANTHER" id="PTHR48039">
    <property type="entry name" value="RNA-BINDING MOTIF PROTEIN 14B"/>
    <property type="match status" value="1"/>
</dbReference>
<dbReference type="Proteomes" id="UP001286313">
    <property type="component" value="Unassembled WGS sequence"/>
</dbReference>
<evidence type="ECO:0000313" key="8">
    <source>
        <dbReference type="EMBL" id="KAK3887650.1"/>
    </source>
</evidence>
<dbReference type="InterPro" id="IPR000504">
    <property type="entry name" value="RRM_dom"/>
</dbReference>
<dbReference type="InterPro" id="IPR012677">
    <property type="entry name" value="Nucleotide-bd_a/b_plait_sf"/>
</dbReference>
<feature type="domain" description="RRM" evidence="7">
    <location>
        <begin position="9"/>
        <end position="86"/>
    </location>
</feature>
<protein>
    <recommendedName>
        <fullName evidence="7">RRM domain-containing protein</fullName>
    </recommendedName>
</protein>
<dbReference type="CDD" id="cd00590">
    <property type="entry name" value="RRM_SF"/>
    <property type="match status" value="1"/>
</dbReference>
<evidence type="ECO:0000256" key="2">
    <source>
        <dbReference type="ARBA" id="ARBA00022737"/>
    </source>
</evidence>
<keyword evidence="4" id="KW-0539">Nucleus</keyword>
<gene>
    <name evidence="8" type="ORF">Pcinc_008256</name>
</gene>
<keyword evidence="9" id="KW-1185">Reference proteome</keyword>
<dbReference type="FunFam" id="3.30.70.330:FF:000182">
    <property type="entry name" value="RNA-binding motif protein 28"/>
    <property type="match status" value="1"/>
</dbReference>
<sequence>MALHENKSRGVIASNFDESVNKRQVLDLFDEIGPIQRCNLVRDKEGVFKGIAYISFETPEDAERAVTSLNSTTFNGSQIIVKLSQQRKNERPNTKPDDAAKTNEKQPRGWDWNVKVEEGQLDDDKTNEKQPRGWNWNVKVEEGQLDDDKPFNNKKKRRARRNRCRTRRGKDCCIIVRNLSFEVTDQLVEDHFAQCGKVRRVSLLKKEDGSMKGCGFVHFNNKSGALNAIKECNMKPLLGRPIAVDLFVPKSEYDPANVKQEIKEEWRPIAVDLFVPKSEYDPANVKQEECDDDDDVEDDENDGDDTDDDKDSGDSGVDDDDDDDDSDDDEEKKTPEKSKPQKEPSKDVSEGRTLFIKNLSFIATEEDISEVLARFGEVKSINLCMDRDTGHPRGTAFAQYQNRESADACLAAEADTFTKSDFILHGRPMYIMRAVSRKELDTKKSDKTKSKVKDKRNLYLAREGFVRQGTKAAEGMSKADLLFRMRREQVKRQTLKNLHIFLSKIRLCVFNLPQEVDSKKLKDVLEKYSPKEAKITECRIMKNLMDLDESGQAKSRGWGFVSFTEHDHALHALRSVNNNPEIFDKNQRPVVEFSMENLVMVRARERRMEKSRDMNPNYKNNKLNTNNDESTTPKAEQIMKSDTESGPSFMGAKYNPDNKKLPKHLGPKNRYRDRAKGKITRNKYRREKREQKQGKKRKSPQQGNEDGLPPKKKARKGGNKSQDMNTTKKGKKKSKKSQFGRDLKVKKKPKKFKKLRQ</sequence>
<evidence type="ECO:0000256" key="3">
    <source>
        <dbReference type="ARBA" id="ARBA00022884"/>
    </source>
</evidence>
<comment type="caution">
    <text evidence="8">The sequence shown here is derived from an EMBL/GenBank/DDBJ whole genome shotgun (WGS) entry which is preliminary data.</text>
</comment>
<feature type="domain" description="RRM" evidence="7">
    <location>
        <begin position="505"/>
        <end position="596"/>
    </location>
</feature>
<dbReference type="SUPFAM" id="SSF54928">
    <property type="entry name" value="RNA-binding domain, RBD"/>
    <property type="match status" value="4"/>
</dbReference>
<feature type="domain" description="RRM" evidence="7">
    <location>
        <begin position="352"/>
        <end position="436"/>
    </location>
</feature>
<dbReference type="AlphaFoldDB" id="A0AAE1KZN0"/>
<organism evidence="8 9">
    <name type="scientific">Petrolisthes cinctipes</name>
    <name type="common">Flat porcelain crab</name>
    <dbReference type="NCBI Taxonomy" id="88211"/>
    <lineage>
        <taxon>Eukaryota</taxon>
        <taxon>Metazoa</taxon>
        <taxon>Ecdysozoa</taxon>
        <taxon>Arthropoda</taxon>
        <taxon>Crustacea</taxon>
        <taxon>Multicrustacea</taxon>
        <taxon>Malacostraca</taxon>
        <taxon>Eumalacostraca</taxon>
        <taxon>Eucarida</taxon>
        <taxon>Decapoda</taxon>
        <taxon>Pleocyemata</taxon>
        <taxon>Anomura</taxon>
        <taxon>Galatheoidea</taxon>
        <taxon>Porcellanidae</taxon>
        <taxon>Petrolisthes</taxon>
    </lineage>
</organism>
<dbReference type="PANTHER" id="PTHR48039:SF5">
    <property type="entry name" value="RNA-BINDING PROTEIN 28"/>
    <property type="match status" value="1"/>
</dbReference>
<dbReference type="Gene3D" id="3.30.70.330">
    <property type="match status" value="4"/>
</dbReference>
<feature type="region of interest" description="Disordered" evidence="6">
    <location>
        <begin position="606"/>
        <end position="757"/>
    </location>
</feature>
<dbReference type="SMART" id="SM00360">
    <property type="entry name" value="RRM"/>
    <property type="match status" value="4"/>
</dbReference>
<evidence type="ECO:0000256" key="6">
    <source>
        <dbReference type="SAM" id="MobiDB-lite"/>
    </source>
</evidence>
<dbReference type="PROSITE" id="PS50102">
    <property type="entry name" value="RRM"/>
    <property type="match status" value="4"/>
</dbReference>
<feature type="region of interest" description="Disordered" evidence="6">
    <location>
        <begin position="281"/>
        <end position="350"/>
    </location>
</feature>
<feature type="region of interest" description="Disordered" evidence="6">
    <location>
        <begin position="84"/>
        <end position="112"/>
    </location>
</feature>
<feature type="compositionally biased region" description="Low complexity" evidence="6">
    <location>
        <begin position="615"/>
        <end position="627"/>
    </location>
</feature>